<dbReference type="SUPFAM" id="SSF53613">
    <property type="entry name" value="Ribokinase-like"/>
    <property type="match status" value="1"/>
</dbReference>
<evidence type="ECO:0000256" key="2">
    <source>
        <dbReference type="ARBA" id="ARBA00022777"/>
    </source>
</evidence>
<gene>
    <name evidence="4" type="ORF">SAMN02982989_1417</name>
</gene>
<evidence type="ECO:0000313" key="4">
    <source>
        <dbReference type="EMBL" id="SMF35264.1"/>
    </source>
</evidence>
<dbReference type="EMBL" id="FXAF01000006">
    <property type="protein sequence ID" value="SMF35264.1"/>
    <property type="molecule type" value="Genomic_DNA"/>
</dbReference>
<keyword evidence="1" id="KW-0808">Transferase</keyword>
<feature type="domain" description="Carbohydrate kinase PfkB" evidence="3">
    <location>
        <begin position="1"/>
        <end position="109"/>
    </location>
</feature>
<name>A0A1X7EK49_9HYPH</name>
<feature type="domain" description="Carbohydrate kinase PfkB" evidence="3">
    <location>
        <begin position="182"/>
        <end position="256"/>
    </location>
</feature>
<dbReference type="RefSeq" id="WP_085421729.1">
    <property type="nucleotide sequence ID" value="NZ_FXAF01000006.1"/>
</dbReference>
<proteinExistence type="predicted"/>
<dbReference type="GO" id="GO:0016301">
    <property type="term" value="F:kinase activity"/>
    <property type="evidence" value="ECO:0007669"/>
    <property type="project" value="UniProtKB-KW"/>
</dbReference>
<evidence type="ECO:0000256" key="1">
    <source>
        <dbReference type="ARBA" id="ARBA00022679"/>
    </source>
</evidence>
<accession>A0A1X7EK49</accession>
<evidence type="ECO:0000313" key="5">
    <source>
        <dbReference type="Proteomes" id="UP000192903"/>
    </source>
</evidence>
<protein>
    <submittedName>
        <fullName evidence="4">Sugar or nucleoside kinase, ribokinase family</fullName>
    </submittedName>
</protein>
<sequence length="268" mass="28489">MHRVIVIGSVNHDRIWQLEDALTPGGRLRFSAREVHLGGGGFHTGCQLLDLGANVALVTRLMQDEKGLSALKTLNAAGFDTTHVAMLPGETEPLEILLEPNGERTIIAPAGRSRAPLSVGGALTGEAAYLNALLLEEGLVTRLHDIPLVVSQLPLRPATPRPADYVVTSRDDAGEEAPAVWRRAMELAGPRLKMLVLTDGPCRITLYDGSRSITVDPAPAVKVASTIGAGDRFSGAFLFALLDGLDAASAAAEASRLTADWLRRRQPA</sequence>
<evidence type="ECO:0000259" key="3">
    <source>
        <dbReference type="Pfam" id="PF00294"/>
    </source>
</evidence>
<dbReference type="Proteomes" id="UP000192903">
    <property type="component" value="Unassembled WGS sequence"/>
</dbReference>
<dbReference type="OrthoDB" id="9792663at2"/>
<organism evidence="4 5">
    <name type="scientific">Xaviernesmea oryzae</name>
    <dbReference type="NCBI Taxonomy" id="464029"/>
    <lineage>
        <taxon>Bacteria</taxon>
        <taxon>Pseudomonadati</taxon>
        <taxon>Pseudomonadota</taxon>
        <taxon>Alphaproteobacteria</taxon>
        <taxon>Hyphomicrobiales</taxon>
        <taxon>Rhizobiaceae</taxon>
        <taxon>Rhizobium/Agrobacterium group</taxon>
        <taxon>Xaviernesmea</taxon>
    </lineage>
</organism>
<dbReference type="InterPro" id="IPR002173">
    <property type="entry name" value="Carboh/pur_kinase_PfkB_CS"/>
</dbReference>
<reference evidence="5" key="1">
    <citation type="submission" date="2017-04" db="EMBL/GenBank/DDBJ databases">
        <authorList>
            <person name="Varghese N."/>
            <person name="Submissions S."/>
        </authorList>
    </citation>
    <scope>NUCLEOTIDE SEQUENCE [LARGE SCALE GENOMIC DNA]</scope>
    <source>
        <strain evidence="5">B4P</strain>
    </source>
</reference>
<dbReference type="AlphaFoldDB" id="A0A1X7EK49"/>
<dbReference type="InterPro" id="IPR029056">
    <property type="entry name" value="Ribokinase-like"/>
</dbReference>
<dbReference type="PROSITE" id="PS00584">
    <property type="entry name" value="PFKB_KINASES_2"/>
    <property type="match status" value="1"/>
</dbReference>
<dbReference type="Gene3D" id="3.40.1190.20">
    <property type="match status" value="2"/>
</dbReference>
<dbReference type="PANTHER" id="PTHR10584:SF166">
    <property type="entry name" value="RIBOKINASE"/>
    <property type="match status" value="1"/>
</dbReference>
<dbReference type="Pfam" id="PF00294">
    <property type="entry name" value="PfkB"/>
    <property type="match status" value="2"/>
</dbReference>
<keyword evidence="5" id="KW-1185">Reference proteome</keyword>
<dbReference type="PANTHER" id="PTHR10584">
    <property type="entry name" value="SUGAR KINASE"/>
    <property type="match status" value="1"/>
</dbReference>
<dbReference type="STRING" id="464029.SAMN02982989_1417"/>
<keyword evidence="2 4" id="KW-0418">Kinase</keyword>
<dbReference type="InterPro" id="IPR011611">
    <property type="entry name" value="PfkB_dom"/>
</dbReference>